<dbReference type="Proteomes" id="UP000183810">
    <property type="component" value="Chromosome"/>
</dbReference>
<accession>A0A1J0VPD8</accession>
<dbReference type="OrthoDB" id="4569697at2"/>
<name>A0A1J0VPD8_9NOCA</name>
<dbReference type="EMBL" id="CP018082">
    <property type="protein sequence ID" value="APE33900.1"/>
    <property type="molecule type" value="Genomic_DNA"/>
</dbReference>
<evidence type="ECO:0000313" key="1">
    <source>
        <dbReference type="EMBL" id="APE33900.1"/>
    </source>
</evidence>
<reference evidence="1" key="1">
    <citation type="submission" date="2016-11" db="EMBL/GenBank/DDBJ databases">
        <authorList>
            <person name="Jaros S."/>
            <person name="Januszkiewicz K."/>
            <person name="Wedrychowicz H."/>
        </authorList>
    </citation>
    <scope>NUCLEOTIDE SEQUENCE [LARGE SCALE GENOMIC DNA]</scope>
    <source>
        <strain evidence="1">Y48</strain>
    </source>
</reference>
<proteinExistence type="predicted"/>
<keyword evidence="2" id="KW-1185">Reference proteome</keyword>
<sequence>MSYRKELFDELSFAVRRTGVAIGDILSDAGRSTTREVVDLVHEGRELVAGAMRAQAAELRRRGR</sequence>
<dbReference type="RefSeq" id="WP_071927079.1">
    <property type="nucleotide sequence ID" value="NZ_CP018082.1"/>
</dbReference>
<dbReference type="AlphaFoldDB" id="A0A1J0VPD8"/>
<evidence type="ECO:0000313" key="2">
    <source>
        <dbReference type="Proteomes" id="UP000183810"/>
    </source>
</evidence>
<protein>
    <submittedName>
        <fullName evidence="1">Uncharacterized protein</fullName>
    </submittedName>
</protein>
<organism evidence="1 2">
    <name type="scientific">Nocardia mangyaensis</name>
    <dbReference type="NCBI Taxonomy" id="2213200"/>
    <lineage>
        <taxon>Bacteria</taxon>
        <taxon>Bacillati</taxon>
        <taxon>Actinomycetota</taxon>
        <taxon>Actinomycetes</taxon>
        <taxon>Mycobacteriales</taxon>
        <taxon>Nocardiaceae</taxon>
        <taxon>Nocardia</taxon>
    </lineage>
</organism>
<gene>
    <name evidence="1" type="ORF">BOX37_07860</name>
</gene>
<dbReference type="KEGG" id="nsl:BOX37_07860"/>